<evidence type="ECO:0000313" key="1">
    <source>
        <dbReference type="EMBL" id="MBB4348016.1"/>
    </source>
</evidence>
<dbReference type="AlphaFoldDB" id="A0A7W6T9V7"/>
<proteinExistence type="predicted"/>
<dbReference type="Proteomes" id="UP000576087">
    <property type="component" value="Unassembled WGS sequence"/>
</dbReference>
<dbReference type="SUPFAM" id="SSF52540">
    <property type="entry name" value="P-loop containing nucleoside triphosphate hydrolases"/>
    <property type="match status" value="1"/>
</dbReference>
<dbReference type="RefSeq" id="WP_183822097.1">
    <property type="nucleotide sequence ID" value="NZ_JACIGW010000001.1"/>
</dbReference>
<keyword evidence="5" id="KW-1185">Reference proteome</keyword>
<organism evidence="2 5">
    <name type="scientific">Aliirhizobium cellulosilyticum</name>
    <dbReference type="NCBI Taxonomy" id="393664"/>
    <lineage>
        <taxon>Bacteria</taxon>
        <taxon>Pseudomonadati</taxon>
        <taxon>Pseudomonadota</taxon>
        <taxon>Alphaproteobacteria</taxon>
        <taxon>Hyphomicrobiales</taxon>
        <taxon>Rhizobiaceae</taxon>
        <taxon>Aliirhizobium</taxon>
    </lineage>
</organism>
<evidence type="ECO:0000313" key="6">
    <source>
        <dbReference type="Proteomes" id="UP000576087"/>
    </source>
</evidence>
<accession>A0A7W6T9V7</accession>
<dbReference type="Gene3D" id="3.40.50.300">
    <property type="entry name" value="P-loop containing nucleotide triphosphate hydrolases"/>
    <property type="match status" value="1"/>
</dbReference>
<dbReference type="EMBL" id="JACIHM010000001">
    <property type="protein sequence ID" value="MBB4444279.1"/>
    <property type="molecule type" value="Genomic_DNA"/>
</dbReference>
<reference evidence="4 5" key="1">
    <citation type="submission" date="2020-08" db="EMBL/GenBank/DDBJ databases">
        <title>Genomic Encyclopedia of Type Strains, Phase IV (KMG-V): Genome sequencing to study the core and pangenomes of soil and plant-associated prokaryotes.</title>
        <authorList>
            <person name="Whitman W."/>
        </authorList>
    </citation>
    <scope>NUCLEOTIDE SEQUENCE [LARGE SCALE GENOMIC DNA]</scope>
    <source>
        <strain evidence="2 5">SEMIA 444</strain>
        <strain evidence="1 4">SEMIA 448</strain>
        <strain evidence="3 6">SEMIA 452</strain>
    </source>
</reference>
<dbReference type="EMBL" id="JACIGY010000001">
    <property type="protein sequence ID" value="MBB4409590.1"/>
    <property type="molecule type" value="Genomic_DNA"/>
</dbReference>
<name>A0A7W6T9V7_9HYPH</name>
<dbReference type="Proteomes" id="UP000520770">
    <property type="component" value="Unassembled WGS sequence"/>
</dbReference>
<dbReference type="EMBL" id="JACIGW010000001">
    <property type="protein sequence ID" value="MBB4348016.1"/>
    <property type="molecule type" value="Genomic_DNA"/>
</dbReference>
<dbReference type="Proteomes" id="UP000524535">
    <property type="component" value="Unassembled WGS sequence"/>
</dbReference>
<dbReference type="InterPro" id="IPR027417">
    <property type="entry name" value="P-loop_NTPase"/>
</dbReference>
<sequence length="526" mass="57396">MTASAQPKPDPREEAWTIHRELCHMLSGDSVLIPFADGEPDWSTTNRDTVEKVNDWADFEETDIPRLAILTDGFQRFIGKGEDVSVVTLWRAGTPIIQQIGGEPCIRAVDAIMDAVIDDIPLADVLPTADPRHEMPDLTPMERKLSEIGDRLAKPPTAANDNNPQKQEPAVREIGVVNPVHWHGEEVPEREWYATDLIPMRQVTIISGDGGVGKSLLALQIGAAGCMGSETLGMTFLGGRTLYLGAEDEAEEFHRRLLDIVSAHGKTLADLEDFRLVPLAGMDALLAIPDNKGVMQPTPLWKSVEEYAEGFKPKLVVLDTVADLFGGDEIKRGQARQFISMLRHLAIKIDCAVVLLAHPSVQGMQTGTGSSGSTGWSNSSRSRLYMTRPDDKGADADLRVLRTMKINYGKVGGEITIRWKDGSFELDDGKPAAGSMMLAARAEAIFRDLLSMFNRQGRSVCHVPGTTYAPAMMAKMPEAEGVPKARFVDAMNALLRSGDIKIVVEGPPSRPRQRLILASEDFGGGN</sequence>
<comment type="caution">
    <text evidence="2">The sequence shown here is derived from an EMBL/GenBank/DDBJ whole genome shotgun (WGS) entry which is preliminary data.</text>
</comment>
<evidence type="ECO:0000313" key="4">
    <source>
        <dbReference type="Proteomes" id="UP000520770"/>
    </source>
</evidence>
<evidence type="ECO:0000313" key="5">
    <source>
        <dbReference type="Proteomes" id="UP000524535"/>
    </source>
</evidence>
<evidence type="ECO:0000313" key="3">
    <source>
        <dbReference type="EMBL" id="MBB4444279.1"/>
    </source>
</evidence>
<dbReference type="Pfam" id="PF13481">
    <property type="entry name" value="AAA_25"/>
    <property type="match status" value="1"/>
</dbReference>
<evidence type="ECO:0000313" key="2">
    <source>
        <dbReference type="EMBL" id="MBB4409590.1"/>
    </source>
</evidence>
<protein>
    <submittedName>
        <fullName evidence="2">RecA-family ATPase</fullName>
    </submittedName>
</protein>
<gene>
    <name evidence="2" type="ORF">GGE31_000061</name>
    <name evidence="1" type="ORF">GGE33_001724</name>
    <name evidence="3" type="ORF">GGE35_000061</name>
</gene>